<organism evidence="1">
    <name type="scientific">Lepeophtheirus salmonis</name>
    <name type="common">Salmon louse</name>
    <name type="synonym">Caligus salmonis</name>
    <dbReference type="NCBI Taxonomy" id="72036"/>
    <lineage>
        <taxon>Eukaryota</taxon>
        <taxon>Metazoa</taxon>
        <taxon>Ecdysozoa</taxon>
        <taxon>Arthropoda</taxon>
        <taxon>Crustacea</taxon>
        <taxon>Multicrustacea</taxon>
        <taxon>Hexanauplia</taxon>
        <taxon>Copepoda</taxon>
        <taxon>Siphonostomatoida</taxon>
        <taxon>Caligidae</taxon>
        <taxon>Lepeophtheirus</taxon>
    </lineage>
</organism>
<dbReference type="AlphaFoldDB" id="A0A0K2TZA9"/>
<evidence type="ECO:0000313" key="1">
    <source>
        <dbReference type="EMBL" id="CDW31328.1"/>
    </source>
</evidence>
<reference evidence="1" key="1">
    <citation type="submission" date="2014-05" db="EMBL/GenBank/DDBJ databases">
        <authorList>
            <person name="Chronopoulou M."/>
        </authorList>
    </citation>
    <scope>NUCLEOTIDE SEQUENCE</scope>
    <source>
        <tissue evidence="1">Whole organism</tissue>
    </source>
</reference>
<protein>
    <submittedName>
        <fullName evidence="1">Uncharacterized protein</fullName>
    </submittedName>
</protein>
<proteinExistence type="predicted"/>
<name>A0A0K2TZA9_LEPSM</name>
<sequence length="19" mass="2339">MLCSIHFIRYEHANIFSTR</sequence>
<accession>A0A0K2TZA9</accession>
<dbReference type="EMBL" id="HACA01013967">
    <property type="protein sequence ID" value="CDW31328.1"/>
    <property type="molecule type" value="Transcribed_RNA"/>
</dbReference>